<dbReference type="Proteomes" id="UP000224460">
    <property type="component" value="Unassembled WGS sequence"/>
</dbReference>
<accession>A0AC61DCG7</accession>
<name>A0AC61DCG7_9FIRM</name>
<gene>
    <name evidence="1" type="ORF">CS063_10195</name>
</gene>
<keyword evidence="2" id="KW-1185">Reference proteome</keyword>
<organism evidence="1 2">
    <name type="scientific">Sporanaerobium hydrogeniformans</name>
    <dbReference type="NCBI Taxonomy" id="3072179"/>
    <lineage>
        <taxon>Bacteria</taxon>
        <taxon>Bacillati</taxon>
        <taxon>Bacillota</taxon>
        <taxon>Clostridia</taxon>
        <taxon>Lachnospirales</taxon>
        <taxon>Lachnospiraceae</taxon>
        <taxon>Sporanaerobium</taxon>
    </lineage>
</organism>
<comment type="caution">
    <text evidence="1">The sequence shown here is derived from an EMBL/GenBank/DDBJ whole genome shotgun (WGS) entry which is preliminary data.</text>
</comment>
<dbReference type="EMBL" id="PEDL01000010">
    <property type="protein sequence ID" value="PHV70453.1"/>
    <property type="molecule type" value="Genomic_DNA"/>
</dbReference>
<reference evidence="1" key="1">
    <citation type="submission" date="2017-10" db="EMBL/GenBank/DDBJ databases">
        <title>Genome sequence of cellulolytic Lachnospiraceae bacterium XHS1971 isolated from hotspring sediment.</title>
        <authorList>
            <person name="Vasudevan G."/>
            <person name="Joshi A.J."/>
            <person name="Hivarkar S."/>
            <person name="Lanjekar V.B."/>
            <person name="Dhakephalkar P.K."/>
            <person name="Dagar S."/>
        </authorList>
    </citation>
    <scope>NUCLEOTIDE SEQUENCE</scope>
    <source>
        <strain evidence="1">XHS1971</strain>
    </source>
</reference>
<evidence type="ECO:0000313" key="1">
    <source>
        <dbReference type="EMBL" id="PHV70453.1"/>
    </source>
</evidence>
<sequence>MSRDLSYIIPDKICLSFEKHPILHHLFITCCGYYNHSEGHFIKREGIAEYILIYCTDGQGYLRLENKHFSIKKGDVLLIPSYTAHEYGALEENPWSIYWLHFKGTHAPLLFQESLLCVGEQPRLIHYFNQLYPLFKIDYLETNMLKASSYLQLLLCELKELSLNYTKSKKGFQDIESTIEWMRNHLDVRCPVNTLASSINLSKYYFIRKFKSYTSYTPIEYFNRLKIQRACDLLIETNQLISDISDQLGFSNPFYFSERFKEVTGYSPNQFKKIMRTKR</sequence>
<proteinExistence type="predicted"/>
<evidence type="ECO:0000313" key="2">
    <source>
        <dbReference type="Proteomes" id="UP000224460"/>
    </source>
</evidence>
<protein>
    <submittedName>
        <fullName evidence="1">Uncharacterized protein</fullName>
    </submittedName>
</protein>